<feature type="transmembrane region" description="Helical" evidence="2">
    <location>
        <begin position="192"/>
        <end position="213"/>
    </location>
</feature>
<keyword evidence="2" id="KW-0812">Transmembrane</keyword>
<evidence type="ECO:0000313" key="3">
    <source>
        <dbReference type="EMBL" id="PRR83086.1"/>
    </source>
</evidence>
<gene>
    <name evidence="3" type="ORF">CLLU_27060</name>
</gene>
<reference evidence="3 4" key="1">
    <citation type="submission" date="2018-03" db="EMBL/GenBank/DDBJ databases">
        <title>Genome sequence of Clostridium luticellarii DSM 29923.</title>
        <authorList>
            <person name="Poehlein A."/>
            <person name="Daniel R."/>
        </authorList>
    </citation>
    <scope>NUCLEOTIDE SEQUENCE [LARGE SCALE GENOMIC DNA]</scope>
    <source>
        <strain evidence="3 4">DSM 29923</strain>
    </source>
</reference>
<protein>
    <submittedName>
        <fullName evidence="3">Uncharacterized protein</fullName>
    </submittedName>
</protein>
<feature type="region of interest" description="Disordered" evidence="1">
    <location>
        <begin position="217"/>
        <end position="361"/>
    </location>
</feature>
<feature type="compositionally biased region" description="Low complexity" evidence="1">
    <location>
        <begin position="292"/>
        <end position="353"/>
    </location>
</feature>
<dbReference type="EMBL" id="PVXP01000048">
    <property type="protein sequence ID" value="PRR83086.1"/>
    <property type="molecule type" value="Genomic_DNA"/>
</dbReference>
<proteinExistence type="predicted"/>
<evidence type="ECO:0000313" key="4">
    <source>
        <dbReference type="Proteomes" id="UP000237798"/>
    </source>
</evidence>
<keyword evidence="2" id="KW-0472">Membrane</keyword>
<accession>A0A2T0BGQ0</accession>
<keyword evidence="2" id="KW-1133">Transmembrane helix</keyword>
<evidence type="ECO:0000256" key="1">
    <source>
        <dbReference type="SAM" id="MobiDB-lite"/>
    </source>
</evidence>
<feature type="transmembrane region" description="Helical" evidence="2">
    <location>
        <begin position="6"/>
        <end position="25"/>
    </location>
</feature>
<feature type="compositionally biased region" description="Polar residues" evidence="1">
    <location>
        <begin position="230"/>
        <end position="241"/>
    </location>
</feature>
<feature type="compositionally biased region" description="Low complexity" evidence="1">
    <location>
        <begin position="245"/>
        <end position="275"/>
    </location>
</feature>
<keyword evidence="4" id="KW-1185">Reference proteome</keyword>
<sequence>MLNIIKTAVITIIISFISGLLLDYYKNWAPKILCTIKNGIPLKIDGKKIYQYIINVSNVSSKIVHDLTLNIQSSKNNLRIKNAKITKGLKFDSSIKDNILDVYIPFLSKNDKFSVILYVESQNAVQGKPSIVIRSPEKFRQIDSIEQKGFLQSIKKDNAAPHKVKDDFTRPMNRISDTKKTINRKPLKGKKAIILTVSIILVIIAGALGKSYLKGTSANTSAPDGKNTVHKQSTDTTNGSDKNADTSTGKSTGNTGNSTTGTGKSTDTNTPTSTDGSDKDTNTKTSTDDSTKNTNTKTSTDTSTGDKTSSTPSNTSNGNSSSSSSTENSSGNSSSDTSTEDSSGNSGSDSSTGGTSGNTGN</sequence>
<name>A0A2T0BGQ0_9CLOT</name>
<feature type="compositionally biased region" description="Basic and acidic residues" evidence="1">
    <location>
        <begin position="276"/>
        <end position="291"/>
    </location>
</feature>
<dbReference type="OrthoDB" id="1903285at2"/>
<organism evidence="3 4">
    <name type="scientific">Clostridium luticellarii</name>
    <dbReference type="NCBI Taxonomy" id="1691940"/>
    <lineage>
        <taxon>Bacteria</taxon>
        <taxon>Bacillati</taxon>
        <taxon>Bacillota</taxon>
        <taxon>Clostridia</taxon>
        <taxon>Eubacteriales</taxon>
        <taxon>Clostridiaceae</taxon>
        <taxon>Clostridium</taxon>
    </lineage>
</organism>
<comment type="caution">
    <text evidence="3">The sequence shown here is derived from an EMBL/GenBank/DDBJ whole genome shotgun (WGS) entry which is preliminary data.</text>
</comment>
<dbReference type="Proteomes" id="UP000237798">
    <property type="component" value="Unassembled WGS sequence"/>
</dbReference>
<dbReference type="AlphaFoldDB" id="A0A2T0BGQ0"/>
<dbReference type="RefSeq" id="WP_106010300.1">
    <property type="nucleotide sequence ID" value="NZ_PVXP01000048.1"/>
</dbReference>
<evidence type="ECO:0000256" key="2">
    <source>
        <dbReference type="SAM" id="Phobius"/>
    </source>
</evidence>